<organism evidence="1 2">
    <name type="scientific">Gigaspora margarita</name>
    <dbReference type="NCBI Taxonomy" id="4874"/>
    <lineage>
        <taxon>Eukaryota</taxon>
        <taxon>Fungi</taxon>
        <taxon>Fungi incertae sedis</taxon>
        <taxon>Mucoromycota</taxon>
        <taxon>Glomeromycotina</taxon>
        <taxon>Glomeromycetes</taxon>
        <taxon>Diversisporales</taxon>
        <taxon>Gigasporaceae</taxon>
        <taxon>Gigaspora</taxon>
    </lineage>
</organism>
<gene>
    <name evidence="1" type="ORF">GMARGA_LOCUS22178</name>
</gene>
<feature type="non-terminal residue" evidence="1">
    <location>
        <position position="115"/>
    </location>
</feature>
<reference evidence="1 2" key="1">
    <citation type="submission" date="2021-06" db="EMBL/GenBank/DDBJ databases">
        <authorList>
            <person name="Kallberg Y."/>
            <person name="Tangrot J."/>
            <person name="Rosling A."/>
        </authorList>
    </citation>
    <scope>NUCLEOTIDE SEQUENCE [LARGE SCALE GENOMIC DNA]</scope>
    <source>
        <strain evidence="1 2">120-4 pot B 10/14</strain>
    </source>
</reference>
<comment type="caution">
    <text evidence="1">The sequence shown here is derived from an EMBL/GenBank/DDBJ whole genome shotgun (WGS) entry which is preliminary data.</text>
</comment>
<dbReference type="EMBL" id="CAJVQB010021148">
    <property type="protein sequence ID" value="CAG8796326.1"/>
    <property type="molecule type" value="Genomic_DNA"/>
</dbReference>
<dbReference type="Proteomes" id="UP000789901">
    <property type="component" value="Unassembled WGS sequence"/>
</dbReference>
<proteinExistence type="predicted"/>
<sequence>MVGINTHGTDCTDTEWIEYCNMPQIHDNETPSEWMKRIWECLMYFRKNNLLSIESKKYLEARKLIRLPNSGSYAPEIRIAICFSCNQLVYTGQKKKNIGNYNHIEMERHWKFSCT</sequence>
<protein>
    <submittedName>
        <fullName evidence="1">18239_t:CDS:1</fullName>
    </submittedName>
</protein>
<keyword evidence="2" id="KW-1185">Reference proteome</keyword>
<accession>A0ABN7VS55</accession>
<name>A0ABN7VS55_GIGMA</name>
<evidence type="ECO:0000313" key="1">
    <source>
        <dbReference type="EMBL" id="CAG8796326.1"/>
    </source>
</evidence>
<evidence type="ECO:0000313" key="2">
    <source>
        <dbReference type="Proteomes" id="UP000789901"/>
    </source>
</evidence>